<feature type="transmembrane region" description="Helical" evidence="7">
    <location>
        <begin position="252"/>
        <end position="274"/>
    </location>
</feature>
<feature type="region of interest" description="Disordered" evidence="8">
    <location>
        <begin position="1"/>
        <end position="44"/>
    </location>
</feature>
<feature type="transmembrane region" description="Helical" evidence="7">
    <location>
        <begin position="144"/>
        <end position="168"/>
    </location>
</feature>
<keyword evidence="11" id="KW-1185">Reference proteome</keyword>
<dbReference type="Gene3D" id="1.10.3720.10">
    <property type="entry name" value="MetI-like"/>
    <property type="match status" value="1"/>
</dbReference>
<dbReference type="RefSeq" id="WP_093712630.1">
    <property type="nucleotide sequence ID" value="NZ_FONG01000003.1"/>
</dbReference>
<keyword evidence="4 7" id="KW-0812">Transmembrane</keyword>
<protein>
    <submittedName>
        <fullName evidence="10">Carbohydrate ABC transporter membrane protein 1, CUT1 family</fullName>
    </submittedName>
</protein>
<evidence type="ECO:0000256" key="6">
    <source>
        <dbReference type="ARBA" id="ARBA00023136"/>
    </source>
</evidence>
<dbReference type="InterPro" id="IPR035906">
    <property type="entry name" value="MetI-like_sf"/>
</dbReference>
<proteinExistence type="inferred from homology"/>
<keyword evidence="3" id="KW-1003">Cell membrane</keyword>
<dbReference type="SUPFAM" id="SSF161098">
    <property type="entry name" value="MetI-like"/>
    <property type="match status" value="1"/>
</dbReference>
<feature type="transmembrane region" description="Helical" evidence="7">
    <location>
        <begin position="110"/>
        <end position="132"/>
    </location>
</feature>
<dbReference type="EMBL" id="FONG01000003">
    <property type="protein sequence ID" value="SFE53877.1"/>
    <property type="molecule type" value="Genomic_DNA"/>
</dbReference>
<dbReference type="PROSITE" id="PS50928">
    <property type="entry name" value="ABC_TM1"/>
    <property type="match status" value="1"/>
</dbReference>
<evidence type="ECO:0000256" key="8">
    <source>
        <dbReference type="SAM" id="MobiDB-lite"/>
    </source>
</evidence>
<evidence type="ECO:0000313" key="10">
    <source>
        <dbReference type="EMBL" id="SFE53877.1"/>
    </source>
</evidence>
<dbReference type="GO" id="GO:0005886">
    <property type="term" value="C:plasma membrane"/>
    <property type="evidence" value="ECO:0007669"/>
    <property type="project" value="UniProtKB-SubCell"/>
</dbReference>
<dbReference type="PANTHER" id="PTHR43005:SF2">
    <property type="entry name" value="INTEGRAL MEMBRANE SUGAR TRANSPORT PROTEIN"/>
    <property type="match status" value="1"/>
</dbReference>
<evidence type="ECO:0000256" key="2">
    <source>
        <dbReference type="ARBA" id="ARBA00022448"/>
    </source>
</evidence>
<evidence type="ECO:0000256" key="7">
    <source>
        <dbReference type="RuleBase" id="RU363032"/>
    </source>
</evidence>
<feature type="transmembrane region" description="Helical" evidence="7">
    <location>
        <begin position="198"/>
        <end position="219"/>
    </location>
</feature>
<keyword evidence="6 7" id="KW-0472">Membrane</keyword>
<dbReference type="Pfam" id="PF00528">
    <property type="entry name" value="BPD_transp_1"/>
    <property type="match status" value="1"/>
</dbReference>
<dbReference type="PANTHER" id="PTHR43005">
    <property type="entry name" value="BLR7065 PROTEIN"/>
    <property type="match status" value="1"/>
</dbReference>
<organism evidence="10 11">
    <name type="scientific">Actinacidiphila alni</name>
    <dbReference type="NCBI Taxonomy" id="380248"/>
    <lineage>
        <taxon>Bacteria</taxon>
        <taxon>Bacillati</taxon>
        <taxon>Actinomycetota</taxon>
        <taxon>Actinomycetes</taxon>
        <taxon>Kitasatosporales</taxon>
        <taxon>Streptomycetaceae</taxon>
        <taxon>Actinacidiphila</taxon>
    </lineage>
</organism>
<dbReference type="InterPro" id="IPR000515">
    <property type="entry name" value="MetI-like"/>
</dbReference>
<evidence type="ECO:0000313" key="11">
    <source>
        <dbReference type="Proteomes" id="UP000199323"/>
    </source>
</evidence>
<dbReference type="AlphaFoldDB" id="A0A1I2BD14"/>
<feature type="transmembrane region" description="Helical" evidence="7">
    <location>
        <begin position="50"/>
        <end position="70"/>
    </location>
</feature>
<gene>
    <name evidence="10" type="ORF">SAMN05216251_103447</name>
</gene>
<dbReference type="OrthoDB" id="145927at2"/>
<keyword evidence="5 7" id="KW-1133">Transmembrane helix</keyword>
<accession>A0A1I2BD14</accession>
<dbReference type="STRING" id="380248.SAMN05216251_103447"/>
<sequence>MSAPQTAGTRVPALPSPPDDAPGRRPRGRRARPGGGTEPRPRRRTRRSRWFTPWLYLLAPLTLLVVFTYLPVADMISYSFTDWDGISPTRNFVGLDNYTDLFTRPQLFQVFWVSLFYLAGSVVQIAAALYFATILSFNTRLRNLFKGILFFPYLINGVAIGFVFLYFFQPGGTLDSILKAFGVGPHLWLGDPHLVNTSLAGVSVWRFMGLNMVLFLGAIQSIPPQLYEAAALDGASRWQQFRYVIAPSIRPIISLSVILAISGSLSVFEIPFIMTGGSNNSETFVIQTIKLAFNFNKTGLASAAAVVLLAIVLLVTWLQRLLFPDERVEQS</sequence>
<dbReference type="CDD" id="cd06261">
    <property type="entry name" value="TM_PBP2"/>
    <property type="match status" value="1"/>
</dbReference>
<evidence type="ECO:0000256" key="1">
    <source>
        <dbReference type="ARBA" id="ARBA00004651"/>
    </source>
</evidence>
<evidence type="ECO:0000256" key="5">
    <source>
        <dbReference type="ARBA" id="ARBA00022989"/>
    </source>
</evidence>
<evidence type="ECO:0000256" key="3">
    <source>
        <dbReference type="ARBA" id="ARBA00022475"/>
    </source>
</evidence>
<comment type="subcellular location">
    <subcellularLocation>
        <location evidence="1 7">Cell membrane</location>
        <topology evidence="1 7">Multi-pass membrane protein</topology>
    </subcellularLocation>
</comment>
<reference evidence="10 11" key="1">
    <citation type="submission" date="2016-10" db="EMBL/GenBank/DDBJ databases">
        <authorList>
            <person name="de Groot N.N."/>
        </authorList>
    </citation>
    <scope>NUCLEOTIDE SEQUENCE [LARGE SCALE GENOMIC DNA]</scope>
    <source>
        <strain evidence="10 11">CGMCC 4.3510</strain>
    </source>
</reference>
<keyword evidence="2 7" id="KW-0813">Transport</keyword>
<dbReference type="Proteomes" id="UP000199323">
    <property type="component" value="Unassembled WGS sequence"/>
</dbReference>
<dbReference type="GO" id="GO:0055085">
    <property type="term" value="P:transmembrane transport"/>
    <property type="evidence" value="ECO:0007669"/>
    <property type="project" value="InterPro"/>
</dbReference>
<feature type="domain" description="ABC transmembrane type-1" evidence="9">
    <location>
        <begin position="110"/>
        <end position="319"/>
    </location>
</feature>
<name>A0A1I2BD14_9ACTN</name>
<evidence type="ECO:0000256" key="4">
    <source>
        <dbReference type="ARBA" id="ARBA00022692"/>
    </source>
</evidence>
<comment type="similarity">
    <text evidence="7">Belongs to the binding-protein-dependent transport system permease family.</text>
</comment>
<evidence type="ECO:0000259" key="9">
    <source>
        <dbReference type="PROSITE" id="PS50928"/>
    </source>
</evidence>
<feature type="transmembrane region" description="Helical" evidence="7">
    <location>
        <begin position="300"/>
        <end position="318"/>
    </location>
</feature>